<protein>
    <submittedName>
        <fullName evidence="1">Uncharacterized protein</fullName>
    </submittedName>
</protein>
<sequence>MLLNFLANNNTPRIQEIKKHARSVSFIILADTIDNHHQEDDGLTPSLILSAVHKFPRVFALGLEMNGLSSNERKALLIQAKTARRWTAVTHLRVDLPNPVFQRLLQTSLHGANIRAVDVNGDLKDRHLNLLGRYLPHIQKLRVRMRDPVLDCWKFTPKNVLQADQVCFRDFANLECLILAEGNPRSHIRHSSVRSEEGFVNNVQEFITSLKSMGNLRRLAIEFSTRILVWTVDQDLQEGSENRDELNFTCAFIVLEMGGNLPELSEMCLVEHTDLYHGRPLVHRGIRTEEYGLMETSREIAGPRDTFPRGLLY</sequence>
<accession>A0ABZ2WG24</accession>
<name>A0ABZ2WG24_9HYPO</name>
<dbReference type="EMBL" id="CP151260">
    <property type="protein sequence ID" value="WZH39225.1"/>
    <property type="molecule type" value="Genomic_DNA"/>
</dbReference>
<gene>
    <name evidence="1" type="ORF">QYS62_000133</name>
</gene>
<evidence type="ECO:0000313" key="1">
    <source>
        <dbReference type="EMBL" id="WZH39225.1"/>
    </source>
</evidence>
<reference evidence="1 2" key="1">
    <citation type="submission" date="2024-04" db="EMBL/GenBank/DDBJ databases">
        <title>Complete genome sequence of Fusarium acuminatum.</title>
        <authorList>
            <person name="Lan B."/>
        </authorList>
    </citation>
    <scope>NUCLEOTIDE SEQUENCE [LARGE SCALE GENOMIC DNA]</scope>
    <source>
        <strain evidence="1">1A</strain>
    </source>
</reference>
<dbReference type="Proteomes" id="UP001489902">
    <property type="component" value="Chromosome 1"/>
</dbReference>
<evidence type="ECO:0000313" key="2">
    <source>
        <dbReference type="Proteomes" id="UP001489902"/>
    </source>
</evidence>
<keyword evidence="2" id="KW-1185">Reference proteome</keyword>
<organism evidence="1 2">
    <name type="scientific">Fusarium acuminatum</name>
    <dbReference type="NCBI Taxonomy" id="5515"/>
    <lineage>
        <taxon>Eukaryota</taxon>
        <taxon>Fungi</taxon>
        <taxon>Dikarya</taxon>
        <taxon>Ascomycota</taxon>
        <taxon>Pezizomycotina</taxon>
        <taxon>Sordariomycetes</taxon>
        <taxon>Hypocreomycetidae</taxon>
        <taxon>Hypocreales</taxon>
        <taxon>Nectriaceae</taxon>
        <taxon>Fusarium</taxon>
        <taxon>Fusarium tricinctum species complex</taxon>
    </lineage>
</organism>
<proteinExistence type="predicted"/>